<organism evidence="2 3">
    <name type="scientific">Nocardioides zeae</name>
    <dbReference type="NCBI Taxonomy" id="1457234"/>
    <lineage>
        <taxon>Bacteria</taxon>
        <taxon>Bacillati</taxon>
        <taxon>Actinomycetota</taxon>
        <taxon>Actinomycetes</taxon>
        <taxon>Propionibacteriales</taxon>
        <taxon>Nocardioidaceae</taxon>
        <taxon>Nocardioides</taxon>
    </lineage>
</organism>
<evidence type="ECO:0000313" key="3">
    <source>
        <dbReference type="Proteomes" id="UP001239215"/>
    </source>
</evidence>
<dbReference type="Proteomes" id="UP001239215">
    <property type="component" value="Unassembled WGS sequence"/>
</dbReference>
<accession>A0AAJ1X1C2</accession>
<proteinExistence type="predicted"/>
<dbReference type="InterPro" id="IPR002035">
    <property type="entry name" value="VWF_A"/>
</dbReference>
<feature type="domain" description="VWFA" evidence="1">
    <location>
        <begin position="33"/>
        <end position="219"/>
    </location>
</feature>
<dbReference type="InterPro" id="IPR036465">
    <property type="entry name" value="vWFA_dom_sf"/>
</dbReference>
<name>A0AAJ1X1C2_9ACTN</name>
<dbReference type="EMBL" id="JAUTAN010000001">
    <property type="protein sequence ID" value="MDQ1104751.1"/>
    <property type="molecule type" value="Genomic_DNA"/>
</dbReference>
<sequence>MVDLTKRTETATASLVSLMKKAQDDGVDLGEVSAACVLVMDHSGSMRKLYKSGHVQDLAERVLALSLTGLDDDGDIQVVFFDHKPFPAETVNEGNYAGFVDRWDQGRHYGTTNYADTIATVLADVPSGGSPARGLSRFFTKSGSSGPAAMPTLVFFVTDGAPDSGTKQRVKQLLVEAADKPVFWQFIGVNGFKPTFLEELDEMPGRVVDNVGLTAFDGETATDEAWFGEVLREFVTSWLPAARRAGIVAPGG</sequence>
<dbReference type="InterPro" id="IPR019303">
    <property type="entry name" value="vWA_TerF_C"/>
</dbReference>
<evidence type="ECO:0000259" key="1">
    <source>
        <dbReference type="SMART" id="SM00327"/>
    </source>
</evidence>
<dbReference type="Pfam" id="PF10138">
    <property type="entry name" value="vWA-TerF-like"/>
    <property type="match status" value="1"/>
</dbReference>
<dbReference type="Gene3D" id="3.40.50.410">
    <property type="entry name" value="von Willebrand factor, type A domain"/>
    <property type="match status" value="1"/>
</dbReference>
<evidence type="ECO:0000313" key="2">
    <source>
        <dbReference type="EMBL" id="MDQ1104751.1"/>
    </source>
</evidence>
<dbReference type="AlphaFoldDB" id="A0AAJ1X1C2"/>
<gene>
    <name evidence="2" type="ORF">QE405_002035</name>
</gene>
<protein>
    <recommendedName>
        <fullName evidence="1">VWFA domain-containing protein</fullName>
    </recommendedName>
</protein>
<dbReference type="SUPFAM" id="SSF53300">
    <property type="entry name" value="vWA-like"/>
    <property type="match status" value="1"/>
</dbReference>
<dbReference type="SMART" id="SM00327">
    <property type="entry name" value="VWA"/>
    <property type="match status" value="1"/>
</dbReference>
<dbReference type="RefSeq" id="WP_307200360.1">
    <property type="nucleotide sequence ID" value="NZ_JAUTAN010000001.1"/>
</dbReference>
<comment type="caution">
    <text evidence="2">The sequence shown here is derived from an EMBL/GenBank/DDBJ whole genome shotgun (WGS) entry which is preliminary data.</text>
</comment>
<reference evidence="2" key="1">
    <citation type="submission" date="2023-07" db="EMBL/GenBank/DDBJ databases">
        <title>Functional and genomic diversity of the sorghum phyllosphere microbiome.</title>
        <authorList>
            <person name="Shade A."/>
        </authorList>
    </citation>
    <scope>NUCLEOTIDE SEQUENCE</scope>
    <source>
        <strain evidence="2">SORGH_AS_1067</strain>
    </source>
</reference>